<dbReference type="InterPro" id="IPR021617">
    <property type="entry name" value="DUF3231"/>
</dbReference>
<dbReference type="RefSeq" id="WP_244751155.1">
    <property type="nucleotide sequence ID" value="NZ_CP095074.1"/>
</dbReference>
<dbReference type="InterPro" id="IPR012347">
    <property type="entry name" value="Ferritin-like"/>
</dbReference>
<name>A0ABY4GU86_9BACI</name>
<accession>A0ABY4GU86</accession>
<sequence length="169" mass="19723">METKHNVQLTSAEIANIWTAYQTDSLSICTLTHFLDNIQDSEIRPILEYALQLSKSHIQKLRSIYTEEQLTAPDGFTIKNDYHKAPRLYTDEYYLFNIQNMGKLGMEAYTLALSNSTRLDICEYFTECLHESTKLYNKATEQMLNKGLFIRPPSFLHLIKWNMPKSNPF</sequence>
<evidence type="ECO:0000313" key="2">
    <source>
        <dbReference type="Proteomes" id="UP000831880"/>
    </source>
</evidence>
<reference evidence="1 2" key="1">
    <citation type="submission" date="2022-04" db="EMBL/GenBank/DDBJ databases">
        <title>Halobacillus sp. isolated from saltern.</title>
        <authorList>
            <person name="Won M."/>
            <person name="Lee C.-M."/>
            <person name="Woen H.-Y."/>
            <person name="Kwon S.-W."/>
        </authorList>
    </citation>
    <scope>NUCLEOTIDE SEQUENCE [LARGE SCALE GENOMIC DNA]</scope>
    <source>
        <strain evidence="1 2">SSTM10-2</strain>
    </source>
</reference>
<dbReference type="Gene3D" id="1.20.1260.10">
    <property type="match status" value="1"/>
</dbReference>
<dbReference type="EMBL" id="CP095074">
    <property type="protein sequence ID" value="UOQ91544.1"/>
    <property type="molecule type" value="Genomic_DNA"/>
</dbReference>
<dbReference type="Proteomes" id="UP000831880">
    <property type="component" value="Chromosome"/>
</dbReference>
<keyword evidence="2" id="KW-1185">Reference proteome</keyword>
<gene>
    <name evidence="1" type="ORF">MUO14_13235</name>
</gene>
<organism evidence="1 2">
    <name type="scientific">Halobacillus shinanisalinarum</name>
    <dbReference type="NCBI Taxonomy" id="2932258"/>
    <lineage>
        <taxon>Bacteria</taxon>
        <taxon>Bacillati</taxon>
        <taxon>Bacillota</taxon>
        <taxon>Bacilli</taxon>
        <taxon>Bacillales</taxon>
        <taxon>Bacillaceae</taxon>
        <taxon>Halobacillus</taxon>
    </lineage>
</organism>
<protein>
    <submittedName>
        <fullName evidence="1">DUF3231 family protein</fullName>
    </submittedName>
</protein>
<evidence type="ECO:0000313" key="1">
    <source>
        <dbReference type="EMBL" id="UOQ91544.1"/>
    </source>
</evidence>
<dbReference type="Pfam" id="PF11553">
    <property type="entry name" value="DUF3231"/>
    <property type="match status" value="1"/>
</dbReference>
<proteinExistence type="predicted"/>